<organism evidence="2 3">
    <name type="scientific">Portibacter lacus</name>
    <dbReference type="NCBI Taxonomy" id="1099794"/>
    <lineage>
        <taxon>Bacteria</taxon>
        <taxon>Pseudomonadati</taxon>
        <taxon>Bacteroidota</taxon>
        <taxon>Saprospiria</taxon>
        <taxon>Saprospirales</taxon>
        <taxon>Haliscomenobacteraceae</taxon>
        <taxon>Portibacter</taxon>
    </lineage>
</organism>
<gene>
    <name evidence="2" type="ORF">GCM10007940_00430</name>
</gene>
<proteinExistence type="predicted"/>
<dbReference type="Pfam" id="PF12697">
    <property type="entry name" value="Abhydrolase_6"/>
    <property type="match status" value="1"/>
</dbReference>
<accession>A0AA37SIU1</accession>
<reference evidence="2" key="2">
    <citation type="submission" date="2023-01" db="EMBL/GenBank/DDBJ databases">
        <title>Draft genome sequence of Portibacter lacus strain NBRC 108769.</title>
        <authorList>
            <person name="Sun Q."/>
            <person name="Mori K."/>
        </authorList>
    </citation>
    <scope>NUCLEOTIDE SEQUENCE</scope>
    <source>
        <strain evidence="2">NBRC 108769</strain>
    </source>
</reference>
<comment type="caution">
    <text evidence="2">The sequence shown here is derived from an EMBL/GenBank/DDBJ whole genome shotgun (WGS) entry which is preliminary data.</text>
</comment>
<keyword evidence="3" id="KW-1185">Reference proteome</keyword>
<dbReference type="InterPro" id="IPR029058">
    <property type="entry name" value="AB_hydrolase_fold"/>
</dbReference>
<dbReference type="AlphaFoldDB" id="A0AA37SIU1"/>
<sequence>MEDKVINWGGEGPVLHLAHANSFHPGVYKLLIEELKKEFEVHSFLLRPFHENADPNDISNWDGLRDDFIQLADQKGWKNIIGVGHSLGSTVTMMAAVERPDLFSKLVIIEPPCVPQIFFTLLSVMPYSLAKNLVPPSKIALKRRHKWASKQEAFDLLRKKNIFSQWDDETLKAYVEYGLEEDENGDYRLTFSKYWESKIYCTIENPYRLFPKIQTPSLCIRAGESDVINDKNWNKWQRLQDDAKFVTVENSGHLVPMEKPKEIAELIINSVDN</sequence>
<evidence type="ECO:0000259" key="1">
    <source>
        <dbReference type="Pfam" id="PF12697"/>
    </source>
</evidence>
<dbReference type="SUPFAM" id="SSF53474">
    <property type="entry name" value="alpha/beta-Hydrolases"/>
    <property type="match status" value="1"/>
</dbReference>
<dbReference type="Gene3D" id="3.40.50.1820">
    <property type="entry name" value="alpha/beta hydrolase"/>
    <property type="match status" value="1"/>
</dbReference>
<dbReference type="PANTHER" id="PTHR43194:SF2">
    <property type="entry name" value="PEROXISOMAL MEMBRANE PROTEIN LPX1"/>
    <property type="match status" value="1"/>
</dbReference>
<dbReference type="InterPro" id="IPR050228">
    <property type="entry name" value="Carboxylesterase_BioH"/>
</dbReference>
<dbReference type="RefSeq" id="WP_235292321.1">
    <property type="nucleotide sequence ID" value="NZ_BSOH01000001.1"/>
</dbReference>
<dbReference type="Proteomes" id="UP001156666">
    <property type="component" value="Unassembled WGS sequence"/>
</dbReference>
<keyword evidence="2" id="KW-0378">Hydrolase</keyword>
<dbReference type="PANTHER" id="PTHR43194">
    <property type="entry name" value="HYDROLASE ALPHA/BETA FOLD FAMILY"/>
    <property type="match status" value="1"/>
</dbReference>
<evidence type="ECO:0000313" key="2">
    <source>
        <dbReference type="EMBL" id="GLR15428.1"/>
    </source>
</evidence>
<dbReference type="EMBL" id="BSOH01000001">
    <property type="protein sequence ID" value="GLR15428.1"/>
    <property type="molecule type" value="Genomic_DNA"/>
</dbReference>
<feature type="domain" description="AB hydrolase-1" evidence="1">
    <location>
        <begin position="17"/>
        <end position="265"/>
    </location>
</feature>
<protein>
    <submittedName>
        <fullName evidence="2">Alpha/beta hydrolase</fullName>
    </submittedName>
</protein>
<name>A0AA37SIU1_9BACT</name>
<evidence type="ECO:0000313" key="3">
    <source>
        <dbReference type="Proteomes" id="UP001156666"/>
    </source>
</evidence>
<dbReference type="InterPro" id="IPR000073">
    <property type="entry name" value="AB_hydrolase_1"/>
</dbReference>
<reference evidence="2" key="1">
    <citation type="journal article" date="2014" name="Int. J. Syst. Evol. Microbiol.">
        <title>Complete genome sequence of Corynebacterium casei LMG S-19264T (=DSM 44701T), isolated from a smear-ripened cheese.</title>
        <authorList>
            <consortium name="US DOE Joint Genome Institute (JGI-PGF)"/>
            <person name="Walter F."/>
            <person name="Albersmeier A."/>
            <person name="Kalinowski J."/>
            <person name="Ruckert C."/>
        </authorList>
    </citation>
    <scope>NUCLEOTIDE SEQUENCE</scope>
    <source>
        <strain evidence="2">NBRC 108769</strain>
    </source>
</reference>
<dbReference type="GO" id="GO:0016787">
    <property type="term" value="F:hydrolase activity"/>
    <property type="evidence" value="ECO:0007669"/>
    <property type="project" value="UniProtKB-KW"/>
</dbReference>